<organism evidence="3 4">
    <name type="scientific">Bacillus salitolerans</name>
    <dbReference type="NCBI Taxonomy" id="1437434"/>
    <lineage>
        <taxon>Bacteria</taxon>
        <taxon>Bacillati</taxon>
        <taxon>Bacillota</taxon>
        <taxon>Bacilli</taxon>
        <taxon>Bacillales</taxon>
        <taxon>Bacillaceae</taxon>
        <taxon>Bacillus</taxon>
    </lineage>
</organism>
<dbReference type="PANTHER" id="PTHR21180:SF32">
    <property type="entry name" value="ENDONUCLEASE_EXONUCLEASE_PHOSPHATASE FAMILY DOMAIN-CONTAINING PROTEIN 1"/>
    <property type="match status" value="1"/>
</dbReference>
<evidence type="ECO:0000256" key="1">
    <source>
        <dbReference type="SAM" id="Phobius"/>
    </source>
</evidence>
<feature type="domain" description="Helix-hairpin-helix DNA-binding motif class 1" evidence="2">
    <location>
        <begin position="180"/>
        <end position="199"/>
    </location>
</feature>
<dbReference type="EMBL" id="JBHUEM010000009">
    <property type="protein sequence ID" value="MFD1736638.1"/>
    <property type="molecule type" value="Genomic_DNA"/>
</dbReference>
<dbReference type="Proteomes" id="UP001597214">
    <property type="component" value="Unassembled WGS sequence"/>
</dbReference>
<evidence type="ECO:0000313" key="4">
    <source>
        <dbReference type="Proteomes" id="UP001597214"/>
    </source>
</evidence>
<dbReference type="SUPFAM" id="SSF47781">
    <property type="entry name" value="RuvA domain 2-like"/>
    <property type="match status" value="1"/>
</dbReference>
<evidence type="ECO:0000259" key="2">
    <source>
        <dbReference type="SMART" id="SM00278"/>
    </source>
</evidence>
<keyword evidence="1" id="KW-1133">Transmembrane helix</keyword>
<reference evidence="4" key="1">
    <citation type="journal article" date="2019" name="Int. J. Syst. Evol. Microbiol.">
        <title>The Global Catalogue of Microorganisms (GCM) 10K type strain sequencing project: providing services to taxonomists for standard genome sequencing and annotation.</title>
        <authorList>
            <consortium name="The Broad Institute Genomics Platform"/>
            <consortium name="The Broad Institute Genome Sequencing Center for Infectious Disease"/>
            <person name="Wu L."/>
            <person name="Ma J."/>
        </authorList>
    </citation>
    <scope>NUCLEOTIDE SEQUENCE [LARGE SCALE GENOMIC DNA]</scope>
    <source>
        <strain evidence="4">CCUG 49339</strain>
    </source>
</reference>
<dbReference type="InterPro" id="IPR004509">
    <property type="entry name" value="Competence_ComEA_HhH"/>
</dbReference>
<dbReference type="Gene3D" id="1.10.150.320">
    <property type="entry name" value="Photosystem II 12 kDa extrinsic protein"/>
    <property type="match status" value="1"/>
</dbReference>
<sequence length="203" mass="22834">MEHIKKYWYIAVSVAILLSIQVIVLLNSNDSSSQHDDWANESSFLVDEGNTFERNNEVPKEEQTIMIDIKGEVHMPGVYEVEDGSRLKDVVVLAGGFTEFADQNQVNLAQKVFDEMVIYIGKEGEGHLVTMSIGHINNNKQLNVNNATVEELDALPGIGPAKAEAIIQYRKEQGFFRSIEEIQEVPGIGEKLLENLRQYITIQ</sequence>
<dbReference type="RefSeq" id="WP_377927800.1">
    <property type="nucleotide sequence ID" value="NZ_JBHUEM010000009.1"/>
</dbReference>
<dbReference type="InterPro" id="IPR019554">
    <property type="entry name" value="Soluble_ligand-bd"/>
</dbReference>
<gene>
    <name evidence="3" type="ORF">ACFSCX_08670</name>
</gene>
<evidence type="ECO:0000313" key="3">
    <source>
        <dbReference type="EMBL" id="MFD1736638.1"/>
    </source>
</evidence>
<dbReference type="Pfam" id="PF12836">
    <property type="entry name" value="HHH_3"/>
    <property type="match status" value="1"/>
</dbReference>
<keyword evidence="1" id="KW-0472">Membrane</keyword>
<proteinExistence type="predicted"/>
<dbReference type="InterPro" id="IPR051675">
    <property type="entry name" value="Endo/Exo/Phosphatase_dom_1"/>
</dbReference>
<dbReference type="NCBIfam" id="TIGR00426">
    <property type="entry name" value="competence protein ComEA helix-hairpin-helix repeat region"/>
    <property type="match status" value="1"/>
</dbReference>
<accession>A0ABW4LNL0</accession>
<dbReference type="InterPro" id="IPR010994">
    <property type="entry name" value="RuvA_2-like"/>
</dbReference>
<dbReference type="SMART" id="SM00278">
    <property type="entry name" value="HhH1"/>
    <property type="match status" value="2"/>
</dbReference>
<comment type="caution">
    <text evidence="3">The sequence shown here is derived from an EMBL/GenBank/DDBJ whole genome shotgun (WGS) entry which is preliminary data.</text>
</comment>
<keyword evidence="1" id="KW-0812">Transmembrane</keyword>
<dbReference type="InterPro" id="IPR003583">
    <property type="entry name" value="Hlx-hairpin-Hlx_DNA-bd_motif"/>
</dbReference>
<feature type="transmembrane region" description="Helical" evidence="1">
    <location>
        <begin position="7"/>
        <end position="26"/>
    </location>
</feature>
<keyword evidence="4" id="KW-1185">Reference proteome</keyword>
<dbReference type="Pfam" id="PF10531">
    <property type="entry name" value="SLBB"/>
    <property type="match status" value="1"/>
</dbReference>
<name>A0ABW4LNL0_9BACI</name>
<feature type="domain" description="Helix-hairpin-helix DNA-binding motif class 1" evidence="2">
    <location>
        <begin position="150"/>
        <end position="169"/>
    </location>
</feature>
<dbReference type="PANTHER" id="PTHR21180">
    <property type="entry name" value="ENDONUCLEASE/EXONUCLEASE/PHOSPHATASE FAMILY DOMAIN-CONTAINING PROTEIN 1"/>
    <property type="match status" value="1"/>
</dbReference>
<protein>
    <submittedName>
        <fullName evidence="3">Helix-hairpin-helix domain-containing protein</fullName>
    </submittedName>
</protein>